<comment type="caution">
    <text evidence="2">The sequence shown here is derived from an EMBL/GenBank/DDBJ whole genome shotgun (WGS) entry which is preliminary data.</text>
</comment>
<protein>
    <submittedName>
        <fullName evidence="2">Uncharacterized protein</fullName>
    </submittedName>
</protein>
<evidence type="ECO:0000256" key="1">
    <source>
        <dbReference type="SAM" id="MobiDB-lite"/>
    </source>
</evidence>
<sequence length="174" mass="19655">MLIKEDTAVMKIKVGDTVLCKQERKNSLTPLYDPEPMVVIGVKGSMVTPKNSVRIRTRNYADWKLLKNGCRESPRCDDSDSDDAFEPDEVIIEGPEQSLAGPSGDALPADRSSESRQGHEQLRANSDTAEYESRQRSRQPGSDRDTERRHAPLDRPRGKTRSTKDTKYKDFICE</sequence>
<feature type="region of interest" description="Disordered" evidence="1">
    <location>
        <begin position="69"/>
        <end position="174"/>
    </location>
</feature>
<keyword evidence="3" id="KW-1185">Reference proteome</keyword>
<feature type="compositionally biased region" description="Basic and acidic residues" evidence="1">
    <location>
        <begin position="69"/>
        <end position="78"/>
    </location>
</feature>
<reference evidence="2 3" key="1">
    <citation type="submission" date="2022-05" db="EMBL/GenBank/DDBJ databases">
        <authorList>
            <consortium name="Genoscope - CEA"/>
            <person name="William W."/>
        </authorList>
    </citation>
    <scope>NUCLEOTIDE SEQUENCE [LARGE SCALE GENOMIC DNA]</scope>
</reference>
<proteinExistence type="predicted"/>
<gene>
    <name evidence="2" type="ORF">PEVE_00045012</name>
</gene>
<name>A0ABN8PS18_9CNID</name>
<organism evidence="2 3">
    <name type="scientific">Porites evermanni</name>
    <dbReference type="NCBI Taxonomy" id="104178"/>
    <lineage>
        <taxon>Eukaryota</taxon>
        <taxon>Metazoa</taxon>
        <taxon>Cnidaria</taxon>
        <taxon>Anthozoa</taxon>
        <taxon>Hexacorallia</taxon>
        <taxon>Scleractinia</taxon>
        <taxon>Fungiina</taxon>
        <taxon>Poritidae</taxon>
        <taxon>Porites</taxon>
    </lineage>
</organism>
<accession>A0ABN8PS18</accession>
<evidence type="ECO:0000313" key="2">
    <source>
        <dbReference type="EMBL" id="CAH3149701.1"/>
    </source>
</evidence>
<evidence type="ECO:0000313" key="3">
    <source>
        <dbReference type="Proteomes" id="UP001159427"/>
    </source>
</evidence>
<feature type="compositionally biased region" description="Acidic residues" evidence="1">
    <location>
        <begin position="79"/>
        <end position="91"/>
    </location>
</feature>
<feature type="compositionally biased region" description="Basic and acidic residues" evidence="1">
    <location>
        <begin position="111"/>
        <end position="122"/>
    </location>
</feature>
<dbReference type="Proteomes" id="UP001159427">
    <property type="component" value="Unassembled WGS sequence"/>
</dbReference>
<dbReference type="EMBL" id="CALNXI010000977">
    <property type="protein sequence ID" value="CAH3149701.1"/>
    <property type="molecule type" value="Genomic_DNA"/>
</dbReference>
<feature type="compositionally biased region" description="Basic and acidic residues" evidence="1">
    <location>
        <begin position="131"/>
        <end position="174"/>
    </location>
</feature>